<comment type="caution">
    <text evidence="10">The sequence shown here is derived from an EMBL/GenBank/DDBJ whole genome shotgun (WGS) entry which is preliminary data.</text>
</comment>
<feature type="binding site" evidence="7 8">
    <location>
        <position position="302"/>
    </location>
    <ligand>
        <name>S-adenosyl-L-methionine</name>
        <dbReference type="ChEBI" id="CHEBI:59789"/>
    </ligand>
</feature>
<comment type="similarity">
    <text evidence="7">Belongs to the class I-like SAM-binding methyltransferase superfamily. RNA M5U methyltransferase family. TrmA subfamily.</text>
</comment>
<dbReference type="PROSITE" id="PS01230">
    <property type="entry name" value="TRMA_1"/>
    <property type="match status" value="1"/>
</dbReference>
<dbReference type="PROSITE" id="PS51687">
    <property type="entry name" value="SAM_MT_RNA_M5U"/>
    <property type="match status" value="1"/>
</dbReference>
<proteinExistence type="inferred from homology"/>
<dbReference type="EMBL" id="JOJP01000001">
    <property type="protein sequence ID" value="KEI70852.1"/>
    <property type="molecule type" value="Genomic_DNA"/>
</dbReference>
<name>A0A081K9M6_9GAMM</name>
<dbReference type="RefSeq" id="WP_020580522.1">
    <property type="nucleotide sequence ID" value="NZ_JOJP01000001.1"/>
</dbReference>
<feature type="binding site" evidence="7 8">
    <location>
        <position position="242"/>
    </location>
    <ligand>
        <name>S-adenosyl-L-methionine</name>
        <dbReference type="ChEBI" id="CHEBI:59789"/>
    </ligand>
</feature>
<keyword evidence="4 7" id="KW-0819">tRNA processing</keyword>
<dbReference type="eggNOG" id="COG2265">
    <property type="taxonomic scope" value="Bacteria"/>
</dbReference>
<dbReference type="STRING" id="305900.GV64_08915"/>
<evidence type="ECO:0000256" key="7">
    <source>
        <dbReference type="HAMAP-Rule" id="MF_01011"/>
    </source>
</evidence>
<feature type="active site" description="Proton acceptor" evidence="7">
    <location>
        <position position="361"/>
    </location>
</feature>
<feature type="active site" evidence="9">
    <location>
        <position position="327"/>
    </location>
</feature>
<comment type="catalytic activity">
    <reaction evidence="5 7">
        <text>uridine(341) in tmRNA + S-adenosyl-L-methionine = 5-methyluridine(341) in tmRNA + S-adenosyl-L-homocysteine + H(+)</text>
        <dbReference type="Rhea" id="RHEA:43612"/>
        <dbReference type="Rhea" id="RHEA-COMP:10630"/>
        <dbReference type="Rhea" id="RHEA-COMP:10631"/>
        <dbReference type="ChEBI" id="CHEBI:15378"/>
        <dbReference type="ChEBI" id="CHEBI:57856"/>
        <dbReference type="ChEBI" id="CHEBI:59789"/>
        <dbReference type="ChEBI" id="CHEBI:65315"/>
        <dbReference type="ChEBI" id="CHEBI:74447"/>
    </reaction>
</comment>
<evidence type="ECO:0000256" key="3">
    <source>
        <dbReference type="ARBA" id="ARBA00022691"/>
    </source>
</evidence>
<keyword evidence="2 7" id="KW-0808">Transferase</keyword>
<feature type="binding site" evidence="7">
    <location>
        <position position="226"/>
    </location>
    <ligand>
        <name>S-adenosyl-L-methionine</name>
        <dbReference type="ChEBI" id="CHEBI:59789"/>
    </ligand>
</feature>
<comment type="function">
    <text evidence="7">Dual-specificity methyltransferase that catalyzes the formation of 5-methyluridine at position 54 (m5U54) in all tRNAs, and that of position 341 (m5U341) in tmRNA (transfer-mRNA).</text>
</comment>
<dbReference type="HAMAP" id="MF_01011">
    <property type="entry name" value="RNA_methyltr_TrmA"/>
    <property type="match status" value="1"/>
</dbReference>
<dbReference type="FunFam" id="3.40.50.150:FF:000012">
    <property type="entry name" value="tRNA/tmRNA (uracil-C(5))-methyltransferase"/>
    <property type="match status" value="1"/>
</dbReference>
<dbReference type="GO" id="GO:0000049">
    <property type="term" value="F:tRNA binding"/>
    <property type="evidence" value="ECO:0007669"/>
    <property type="project" value="TreeGrafter"/>
</dbReference>
<dbReference type="SUPFAM" id="SSF53335">
    <property type="entry name" value="S-adenosyl-L-methionine-dependent methyltransferases"/>
    <property type="match status" value="1"/>
</dbReference>
<feature type="binding site" evidence="7 8">
    <location>
        <position position="185"/>
    </location>
    <ligand>
        <name>S-adenosyl-L-methionine</name>
        <dbReference type="ChEBI" id="CHEBI:59789"/>
    </ligand>
</feature>
<dbReference type="Gene3D" id="2.40.50.1070">
    <property type="match status" value="1"/>
</dbReference>
<dbReference type="GO" id="GO:0030697">
    <property type="term" value="F:tRNA (uracil(54)-C5)-methyltransferase activity, S-adenosyl methionine-dependent"/>
    <property type="evidence" value="ECO:0007669"/>
    <property type="project" value="UniProtKB-UniRule"/>
</dbReference>
<evidence type="ECO:0000256" key="2">
    <source>
        <dbReference type="ARBA" id="ARBA00022679"/>
    </source>
</evidence>
<comment type="catalytic activity">
    <reaction evidence="6 7">
        <text>uridine(54) in tRNA + S-adenosyl-L-methionine = 5-methyluridine(54) in tRNA + S-adenosyl-L-homocysteine + H(+)</text>
        <dbReference type="Rhea" id="RHEA:42712"/>
        <dbReference type="Rhea" id="RHEA-COMP:10167"/>
        <dbReference type="Rhea" id="RHEA-COMP:10193"/>
        <dbReference type="ChEBI" id="CHEBI:15378"/>
        <dbReference type="ChEBI" id="CHEBI:57856"/>
        <dbReference type="ChEBI" id="CHEBI:59789"/>
        <dbReference type="ChEBI" id="CHEBI:65315"/>
        <dbReference type="ChEBI" id="CHEBI:74447"/>
        <dbReference type="EC" id="2.1.1.35"/>
    </reaction>
</comment>
<evidence type="ECO:0000256" key="8">
    <source>
        <dbReference type="PROSITE-ProRule" id="PRU01024"/>
    </source>
</evidence>
<gene>
    <name evidence="7" type="primary">trmA</name>
    <name evidence="10" type="ORF">GV64_08915</name>
</gene>
<feature type="binding site" evidence="7 8">
    <location>
        <position position="221"/>
    </location>
    <ligand>
        <name>S-adenosyl-L-methionine</name>
        <dbReference type="ChEBI" id="CHEBI:59789"/>
    </ligand>
</feature>
<evidence type="ECO:0000313" key="10">
    <source>
        <dbReference type="EMBL" id="KEI70852.1"/>
    </source>
</evidence>
<dbReference type="NCBIfam" id="TIGR02143">
    <property type="entry name" value="trmA_only"/>
    <property type="match status" value="1"/>
</dbReference>
<evidence type="ECO:0000256" key="5">
    <source>
        <dbReference type="ARBA" id="ARBA00051255"/>
    </source>
</evidence>
<evidence type="ECO:0000256" key="1">
    <source>
        <dbReference type="ARBA" id="ARBA00022603"/>
    </source>
</evidence>
<evidence type="ECO:0000256" key="4">
    <source>
        <dbReference type="ARBA" id="ARBA00022694"/>
    </source>
</evidence>
<dbReference type="InterPro" id="IPR030390">
    <property type="entry name" value="MeTrfase_TrmA_AS"/>
</dbReference>
<dbReference type="PANTHER" id="PTHR47790:SF2">
    <property type="entry name" value="TRNA_TMRNA (URACIL-C(5))-METHYLTRANSFERASE"/>
    <property type="match status" value="1"/>
</dbReference>
<evidence type="ECO:0000313" key="11">
    <source>
        <dbReference type="Proteomes" id="UP000027997"/>
    </source>
</evidence>
<keyword evidence="1 7" id="KW-0489">Methyltransferase</keyword>
<sequence length="369" mass="42872">MSLPTVQPERYEEQLAEKASRIRSEFAEFGIPELELFRSRPENYRMRAEFHVWHEGDHCYYRMFDPQTKQPFEVTSFPSGSETINRLMMPLIEAIIASNHLKKRLFQVEFLTTQTQEALVSLIYHRQLDDDWKQEATELQERFGIRIIGRARKQKRVLDKDYVTETLTVDGKAFHYTQVENSFTQPNAGVNEHMLSWASRTSQQIALSASLKERSDLLELYCGNGNFTCVLAGHFEKVLATEIAKTSVHSARENFKLNGVDNVEIARLSSEEFTQAMNKEREFRRLSEIDLDSYRFSTILVDPPRAGLDEGTEKLVQNFDNILYISCNPETLKHNLSTICQTHKIEKIALFDQFPYTHHAEMGVHLIRK</sequence>
<evidence type="ECO:0000256" key="6">
    <source>
        <dbReference type="ARBA" id="ARBA00052788"/>
    </source>
</evidence>
<dbReference type="CDD" id="cd02440">
    <property type="entry name" value="AdoMet_MTases"/>
    <property type="match status" value="1"/>
</dbReference>
<reference evidence="10 11" key="1">
    <citation type="submission" date="2014-06" db="EMBL/GenBank/DDBJ databases">
        <title>Whole Genome Sequences of Three Symbiotic Endozoicomonas Bacteria.</title>
        <authorList>
            <person name="Neave M.J."/>
            <person name="Apprill A."/>
            <person name="Voolstra C.R."/>
        </authorList>
    </citation>
    <scope>NUCLEOTIDE SEQUENCE [LARGE SCALE GENOMIC DNA]</scope>
    <source>
        <strain evidence="10 11">DSM 22380</strain>
    </source>
</reference>
<dbReference type="PANTHER" id="PTHR47790">
    <property type="entry name" value="TRNA/TMRNA (URACIL-C(5))-METHYLTRANSFERASE"/>
    <property type="match status" value="1"/>
</dbReference>
<dbReference type="EC" id="2.1.1.35" evidence="7"/>
<keyword evidence="11" id="KW-1185">Reference proteome</keyword>
<dbReference type="InterPro" id="IPR010280">
    <property type="entry name" value="U5_MeTrfase_fam"/>
</dbReference>
<protein>
    <recommendedName>
        <fullName evidence="7">tRNA/tmRNA (uracil-C(5))-methyltransferase</fullName>
        <ecNumber evidence="7">2.1.1.35</ecNumber>
    </recommendedName>
    <alternativeName>
        <fullName evidence="7">tRNA (uracil(54)-C(5))-methyltransferase</fullName>
    </alternativeName>
    <alternativeName>
        <fullName evidence="7">tRNA(m5U54)-methyltransferase</fullName>
        <shortName evidence="7">RUMT</shortName>
    </alternativeName>
    <alternativeName>
        <fullName evidence="7">tmRNA (uracil(341)-C(5))-methyltransferase</fullName>
    </alternativeName>
</protein>
<dbReference type="FunFam" id="2.40.50.1070:FF:000001">
    <property type="entry name" value="tRNA/tmRNA (uracil-C(5))-methyltransferase"/>
    <property type="match status" value="1"/>
</dbReference>
<dbReference type="InterPro" id="IPR029063">
    <property type="entry name" value="SAM-dependent_MTases_sf"/>
</dbReference>
<dbReference type="GO" id="GO:0030488">
    <property type="term" value="P:tRNA methylation"/>
    <property type="evidence" value="ECO:0007669"/>
    <property type="project" value="UniProtKB-UniRule"/>
</dbReference>
<dbReference type="Gene3D" id="3.40.50.150">
    <property type="entry name" value="Vaccinia Virus protein VP39"/>
    <property type="match status" value="1"/>
</dbReference>
<keyword evidence="3 7" id="KW-0949">S-adenosyl-L-methionine</keyword>
<feature type="active site" description="Nucleophile" evidence="7 8">
    <location>
        <position position="327"/>
    </location>
</feature>
<evidence type="ECO:0000256" key="9">
    <source>
        <dbReference type="PROSITE-ProRule" id="PRU10015"/>
    </source>
</evidence>
<dbReference type="AlphaFoldDB" id="A0A081K9M6"/>
<dbReference type="Proteomes" id="UP000027997">
    <property type="component" value="Unassembled WGS sequence"/>
</dbReference>
<dbReference type="InterPro" id="IPR011869">
    <property type="entry name" value="TrmA_MeTrfase"/>
</dbReference>
<dbReference type="GO" id="GO:0005829">
    <property type="term" value="C:cytosol"/>
    <property type="evidence" value="ECO:0007669"/>
    <property type="project" value="TreeGrafter"/>
</dbReference>
<accession>A0A081K9M6</accession>
<dbReference type="GO" id="GO:0019843">
    <property type="term" value="F:rRNA binding"/>
    <property type="evidence" value="ECO:0007669"/>
    <property type="project" value="TreeGrafter"/>
</dbReference>
<dbReference type="Pfam" id="PF05958">
    <property type="entry name" value="tRNA_U5-meth_tr"/>
    <property type="match status" value="1"/>
</dbReference>
<organism evidence="10 11">
    <name type="scientific">Endozoicomonas elysicola</name>
    <dbReference type="NCBI Taxonomy" id="305900"/>
    <lineage>
        <taxon>Bacteria</taxon>
        <taxon>Pseudomonadati</taxon>
        <taxon>Pseudomonadota</taxon>
        <taxon>Gammaproteobacteria</taxon>
        <taxon>Oceanospirillales</taxon>
        <taxon>Endozoicomonadaceae</taxon>
        <taxon>Endozoicomonas</taxon>
    </lineage>
</organism>